<name>A0A1J4K9N2_9EUKA</name>
<dbReference type="EMBL" id="MLAK01000690">
    <property type="protein sequence ID" value="OHT07658.1"/>
    <property type="molecule type" value="Genomic_DNA"/>
</dbReference>
<proteinExistence type="predicted"/>
<gene>
    <name evidence="1" type="ORF">TRFO_24066</name>
</gene>
<accession>A0A1J4K9N2</accession>
<evidence type="ECO:0000313" key="1">
    <source>
        <dbReference type="EMBL" id="OHT07658.1"/>
    </source>
</evidence>
<organism evidence="1 2">
    <name type="scientific">Tritrichomonas foetus</name>
    <dbReference type="NCBI Taxonomy" id="1144522"/>
    <lineage>
        <taxon>Eukaryota</taxon>
        <taxon>Metamonada</taxon>
        <taxon>Parabasalia</taxon>
        <taxon>Tritrichomonadida</taxon>
        <taxon>Tritrichomonadidae</taxon>
        <taxon>Tritrichomonas</taxon>
    </lineage>
</organism>
<keyword evidence="2" id="KW-1185">Reference proteome</keyword>
<evidence type="ECO:0000313" key="2">
    <source>
        <dbReference type="Proteomes" id="UP000179807"/>
    </source>
</evidence>
<dbReference type="RefSeq" id="XP_068360794.1">
    <property type="nucleotide sequence ID" value="XM_068503538.1"/>
</dbReference>
<protein>
    <submittedName>
        <fullName evidence="1">Uncharacterized protein</fullName>
    </submittedName>
</protein>
<dbReference type="AlphaFoldDB" id="A0A1J4K9N2"/>
<comment type="caution">
    <text evidence="1">The sequence shown here is derived from an EMBL/GenBank/DDBJ whole genome shotgun (WGS) entry which is preliminary data.</text>
</comment>
<dbReference type="GeneID" id="94838242"/>
<dbReference type="OrthoDB" id="10637236at2759"/>
<dbReference type="VEuPathDB" id="TrichDB:TRFO_24066"/>
<dbReference type="Proteomes" id="UP000179807">
    <property type="component" value="Unassembled WGS sequence"/>
</dbReference>
<reference evidence="1" key="1">
    <citation type="submission" date="2016-10" db="EMBL/GenBank/DDBJ databases">
        <authorList>
            <person name="Benchimol M."/>
            <person name="Almeida L.G."/>
            <person name="Vasconcelos A.T."/>
            <person name="Perreira-Neves A."/>
            <person name="Rosa I.A."/>
            <person name="Tasca T."/>
            <person name="Bogo M.R."/>
            <person name="de Souza W."/>
        </authorList>
    </citation>
    <scope>NUCLEOTIDE SEQUENCE [LARGE SCALE GENOMIC DNA]</scope>
    <source>
        <strain evidence="1">K</strain>
    </source>
</reference>
<sequence>MLSKQQNRRKEKYLSAADPIPVEVLFEGAEDFLKKIDFLVYPDYQFIETKLIPHFENSLHILKKSISDHRDELKKARNTAQNSIKLTQNCLSFDENFLNKEIVRKLKILTPKNEELRRTTIFTRISFLEQRIETLLNLEKLVQFLVKSPRYYFLNLKLTTRKLYNIAFEMLPALFFENTAIENYVTSLKKQLQLIPKPFSNKQENIEFIRHIISLGIALRDPETKVVPHTEEFDIFRRFLETDESPINITQITELDPRELISVVKAMCMTLMEFCGFEPDDNTTEEILSLLLIRFLFDQNEETDLLTMYNGGSEQLLLKLANLQETSMKDLGFKAPQIPDDFLTKNAKELFDENPILKSLPDNLMTCHFLVNPIDIFLMVKKIDISLTALIAEGRQEELQKSRKFDDLYISWKALFVAASIPYMDIIFERISKWRSLPVIAESYKSICKIPKLVLKGLITEALC</sequence>